<dbReference type="AlphaFoldDB" id="A0A9X7VY97"/>
<dbReference type="Pfam" id="PF03737">
    <property type="entry name" value="RraA-like"/>
    <property type="match status" value="1"/>
</dbReference>
<accession>A0A9X7VY97</accession>
<evidence type="ECO:0000256" key="2">
    <source>
        <dbReference type="ARBA" id="ARBA00001968"/>
    </source>
</evidence>
<dbReference type="EC" id="4.1.1.112" evidence="6"/>
<dbReference type="InterPro" id="IPR005493">
    <property type="entry name" value="RraA/RraA-like"/>
</dbReference>
<name>A0A9X7VY97_9BACL</name>
<reference evidence="14 15" key="1">
    <citation type="submission" date="2021-02" db="EMBL/GenBank/DDBJ databases">
        <title>Alicyclobacillus curvatus sp. nov. and Alicyclobacillus mengziensis sp. nov., two acidophilic bacteria isolated from acid mine drainage.</title>
        <authorList>
            <person name="Huang Y."/>
        </authorList>
    </citation>
    <scope>NUCLEOTIDE SEQUENCE [LARGE SCALE GENOMIC DNA]</scope>
    <source>
        <strain evidence="14 15">S30H14</strain>
    </source>
</reference>
<evidence type="ECO:0000256" key="12">
    <source>
        <dbReference type="ARBA" id="ARBA00047973"/>
    </source>
</evidence>
<feature type="binding site" evidence="13">
    <location>
        <begin position="123"/>
        <end position="126"/>
    </location>
    <ligand>
        <name>substrate</name>
    </ligand>
</feature>
<evidence type="ECO:0000256" key="13">
    <source>
        <dbReference type="PIRSR" id="PIRSR605493-1"/>
    </source>
</evidence>
<feature type="binding site" evidence="13">
    <location>
        <position position="145"/>
    </location>
    <ligand>
        <name>substrate</name>
    </ligand>
</feature>
<evidence type="ECO:0000256" key="9">
    <source>
        <dbReference type="ARBA" id="ARBA00029596"/>
    </source>
</evidence>
<evidence type="ECO:0000256" key="7">
    <source>
        <dbReference type="ARBA" id="ARBA00016549"/>
    </source>
</evidence>
<comment type="cofactor">
    <cofactor evidence="2">
        <name>a divalent metal cation</name>
        <dbReference type="ChEBI" id="CHEBI:60240"/>
    </cofactor>
</comment>
<evidence type="ECO:0000313" key="14">
    <source>
        <dbReference type="EMBL" id="QSO47263.1"/>
    </source>
</evidence>
<dbReference type="KEGG" id="afx:JZ786_23190"/>
<comment type="catalytic activity">
    <reaction evidence="1">
        <text>4-hydroxy-4-methyl-2-oxoglutarate = 2 pyruvate</text>
        <dbReference type="Rhea" id="RHEA:22748"/>
        <dbReference type="ChEBI" id="CHEBI:15361"/>
        <dbReference type="ChEBI" id="CHEBI:58276"/>
        <dbReference type="EC" id="4.1.3.17"/>
    </reaction>
</comment>
<keyword evidence="15" id="KW-1185">Reference proteome</keyword>
<evidence type="ECO:0000256" key="10">
    <source>
        <dbReference type="ARBA" id="ARBA00030169"/>
    </source>
</evidence>
<keyword evidence="13" id="KW-0460">Magnesium</keyword>
<dbReference type="PANTHER" id="PTHR33254">
    <property type="entry name" value="4-HYDROXY-4-METHYL-2-OXOGLUTARATE ALDOLASE 3-RELATED"/>
    <property type="match status" value="1"/>
</dbReference>
<sequence length="230" mass="24662">MTEKPTPSRANIGTDVPEEVHDVPQVDLSLTRDWVKISGLSATISDILDDLGYALSIPTTELPSRSEGSTIVGRAATIRYLSSRRSLDKSTDGLIHKSAMKFTNPDDVLVIEGDRGGRYSVFGGLAAHSAKKFGIAGLIVDGAVRDIDQIGELGIPVWSRGVTPMTGRGRLQGMGINVPVQIENVQVHPGDVVVADDSGICFVPPEILPEVDRRLRLLIAEEQQIVGTDS</sequence>
<dbReference type="Proteomes" id="UP000663505">
    <property type="component" value="Chromosome"/>
</dbReference>
<evidence type="ECO:0000256" key="5">
    <source>
        <dbReference type="ARBA" id="ARBA00012213"/>
    </source>
</evidence>
<dbReference type="InterPro" id="IPR036704">
    <property type="entry name" value="RraA/RraA-like_sf"/>
</dbReference>
<dbReference type="EC" id="4.1.3.17" evidence="5"/>
<gene>
    <name evidence="14" type="ORF">JZ786_23190</name>
</gene>
<comment type="similarity">
    <text evidence="3">Belongs to the class II aldolase/RraA-like family.</text>
</comment>
<dbReference type="RefSeq" id="WP_206656623.1">
    <property type="nucleotide sequence ID" value="NZ_CP071182.1"/>
</dbReference>
<dbReference type="GO" id="GO:0047443">
    <property type="term" value="F:4-hydroxy-4-methyl-2-oxoglutarate aldolase activity"/>
    <property type="evidence" value="ECO:0007669"/>
    <property type="project" value="UniProtKB-EC"/>
</dbReference>
<dbReference type="CDD" id="cd16841">
    <property type="entry name" value="RraA_family"/>
    <property type="match status" value="1"/>
</dbReference>
<feature type="binding site" evidence="13">
    <location>
        <position position="146"/>
    </location>
    <ligand>
        <name>Mg(2+)</name>
        <dbReference type="ChEBI" id="CHEBI:18420"/>
    </ligand>
</feature>
<evidence type="ECO:0000256" key="8">
    <source>
        <dbReference type="ARBA" id="ARBA00025046"/>
    </source>
</evidence>
<organism evidence="14 15">
    <name type="scientific">Alicyclobacillus mengziensis</name>
    <dbReference type="NCBI Taxonomy" id="2931921"/>
    <lineage>
        <taxon>Bacteria</taxon>
        <taxon>Bacillati</taxon>
        <taxon>Bacillota</taxon>
        <taxon>Bacilli</taxon>
        <taxon>Bacillales</taxon>
        <taxon>Alicyclobacillaceae</taxon>
        <taxon>Alicyclobacillus</taxon>
    </lineage>
</organism>
<proteinExistence type="inferred from homology"/>
<dbReference type="EMBL" id="CP071182">
    <property type="protein sequence ID" value="QSO47263.1"/>
    <property type="molecule type" value="Genomic_DNA"/>
</dbReference>
<dbReference type="GO" id="GO:0008948">
    <property type="term" value="F:oxaloacetate decarboxylase activity"/>
    <property type="evidence" value="ECO:0007669"/>
    <property type="project" value="UniProtKB-EC"/>
</dbReference>
<protein>
    <recommendedName>
        <fullName evidence="7">Putative 4-hydroxy-4-methyl-2-oxoglutarate aldolase</fullName>
        <ecNumber evidence="6">4.1.1.112</ecNumber>
        <ecNumber evidence="5">4.1.3.17</ecNumber>
    </recommendedName>
    <alternativeName>
        <fullName evidence="11">Oxaloacetate decarboxylase</fullName>
    </alternativeName>
    <alternativeName>
        <fullName evidence="9">Regulator of ribonuclease activity homolog</fullName>
    </alternativeName>
    <alternativeName>
        <fullName evidence="10">RraA-like protein</fullName>
    </alternativeName>
</protein>
<keyword evidence="13" id="KW-0479">Metal-binding</keyword>
<dbReference type="GO" id="GO:0046872">
    <property type="term" value="F:metal ion binding"/>
    <property type="evidence" value="ECO:0007669"/>
    <property type="project" value="UniProtKB-KW"/>
</dbReference>
<evidence type="ECO:0000256" key="3">
    <source>
        <dbReference type="ARBA" id="ARBA00008621"/>
    </source>
</evidence>
<evidence type="ECO:0000256" key="1">
    <source>
        <dbReference type="ARBA" id="ARBA00001342"/>
    </source>
</evidence>
<dbReference type="SUPFAM" id="SSF89562">
    <property type="entry name" value="RraA-like"/>
    <property type="match status" value="1"/>
</dbReference>
<dbReference type="Gene3D" id="3.50.30.40">
    <property type="entry name" value="Ribonuclease E inhibitor RraA/RraA-like"/>
    <property type="match status" value="1"/>
</dbReference>
<comment type="function">
    <text evidence="8">Catalyzes the aldol cleavage of 4-hydroxy-4-methyl-2-oxoglutarate (HMG) into 2 molecules of pyruvate. Also contains a secondary oxaloacetate (OAA) decarboxylase activity due to the common pyruvate enolate transition state formed following C-C bond cleavage in the retro-aldol and decarboxylation reactions.</text>
</comment>
<evidence type="ECO:0000256" key="4">
    <source>
        <dbReference type="ARBA" id="ARBA00011233"/>
    </source>
</evidence>
<evidence type="ECO:0000256" key="11">
    <source>
        <dbReference type="ARBA" id="ARBA00032305"/>
    </source>
</evidence>
<comment type="cofactor">
    <cofactor evidence="13">
        <name>Mg(2+)</name>
        <dbReference type="ChEBI" id="CHEBI:18420"/>
    </cofactor>
</comment>
<comment type="subunit">
    <text evidence="4">Homotrimer.</text>
</comment>
<evidence type="ECO:0000256" key="6">
    <source>
        <dbReference type="ARBA" id="ARBA00012947"/>
    </source>
</evidence>
<dbReference type="PANTHER" id="PTHR33254:SF4">
    <property type="entry name" value="4-HYDROXY-4-METHYL-2-OXOGLUTARATE ALDOLASE 3-RELATED"/>
    <property type="match status" value="1"/>
</dbReference>
<evidence type="ECO:0000313" key="15">
    <source>
        <dbReference type="Proteomes" id="UP000663505"/>
    </source>
</evidence>
<comment type="catalytic activity">
    <reaction evidence="12">
        <text>oxaloacetate + H(+) = pyruvate + CO2</text>
        <dbReference type="Rhea" id="RHEA:15641"/>
        <dbReference type="ChEBI" id="CHEBI:15361"/>
        <dbReference type="ChEBI" id="CHEBI:15378"/>
        <dbReference type="ChEBI" id="CHEBI:16452"/>
        <dbReference type="ChEBI" id="CHEBI:16526"/>
        <dbReference type="EC" id="4.1.1.112"/>
    </reaction>
</comment>